<gene>
    <name evidence="1" type="ORF">GMARGA_LOCUS15815</name>
</gene>
<reference evidence="1 2" key="1">
    <citation type="submission" date="2021-06" db="EMBL/GenBank/DDBJ databases">
        <authorList>
            <person name="Kallberg Y."/>
            <person name="Tangrot J."/>
            <person name="Rosling A."/>
        </authorList>
    </citation>
    <scope>NUCLEOTIDE SEQUENCE [LARGE SCALE GENOMIC DNA]</scope>
    <source>
        <strain evidence="1 2">120-4 pot B 10/14</strain>
    </source>
</reference>
<proteinExistence type="predicted"/>
<protein>
    <submittedName>
        <fullName evidence="1">6875_t:CDS:1</fullName>
    </submittedName>
</protein>
<dbReference type="EMBL" id="CAJVQB010011125">
    <property type="protein sequence ID" value="CAG8745402.1"/>
    <property type="molecule type" value="Genomic_DNA"/>
</dbReference>
<accession>A0ABN7VB34</accession>
<evidence type="ECO:0000313" key="2">
    <source>
        <dbReference type="Proteomes" id="UP000789901"/>
    </source>
</evidence>
<sequence>LQVNSIADLAMRVSTAELITNYDPIAMKVDNDINFTKNGVIVSINDEIDFKLEEILEENKVYLKTESN</sequence>
<dbReference type="Proteomes" id="UP000789901">
    <property type="component" value="Unassembled WGS sequence"/>
</dbReference>
<organism evidence="1 2">
    <name type="scientific">Gigaspora margarita</name>
    <dbReference type="NCBI Taxonomy" id="4874"/>
    <lineage>
        <taxon>Eukaryota</taxon>
        <taxon>Fungi</taxon>
        <taxon>Fungi incertae sedis</taxon>
        <taxon>Mucoromycota</taxon>
        <taxon>Glomeromycotina</taxon>
        <taxon>Glomeromycetes</taxon>
        <taxon>Diversisporales</taxon>
        <taxon>Gigasporaceae</taxon>
        <taxon>Gigaspora</taxon>
    </lineage>
</organism>
<keyword evidence="2" id="KW-1185">Reference proteome</keyword>
<feature type="non-terminal residue" evidence="1">
    <location>
        <position position="1"/>
    </location>
</feature>
<comment type="caution">
    <text evidence="1">The sequence shown here is derived from an EMBL/GenBank/DDBJ whole genome shotgun (WGS) entry which is preliminary data.</text>
</comment>
<evidence type="ECO:0000313" key="1">
    <source>
        <dbReference type="EMBL" id="CAG8745402.1"/>
    </source>
</evidence>
<name>A0ABN7VB34_GIGMA</name>